<sequence length="1213" mass="122937">MHTKSYQRRLARNILLTLSTLSLGLFAITPAALALPSQGTYDNSAAASISTADKTMNITGKSANNVLNWQTFSIAKGETVAFDSSNYLNLVHGATKSTIDGLLSGGGTIYLINPNGILFGSNAQVNVGSLVASTRPLGSVDQSAFSSGGNPLSTASSASGDIVNQGRLQANSVTLEGNDIVLTNTTNITSDGSSPLTDVTIKAAGDIDAGYSTGSEATSVNTTQYTSGNADSSLSASALGYKASDLSGTDKTINDCMLVRNVYELQNMQNNLSGNYMVGGDIDAKGFSFSGIGGGNAFSGIFDGGGFTISNLTISSSNGGTSTNNVGLFGYAKKAGIRNVNLANETVTGGQSVGGLVGYSDSNTIKNVSISGTISGSSSKVGGIAGYSKASTTENASVSGSVSGNSYVGGIVGYQQNGDTISASRNAASVTGAKQTGGIVGESSGSVMTNVLNTGEVTGNASNSQYIGGIAGRLANASSITNASNAGAVTTGQKNAGGIVGVMETGTSLSYAVNTGTITGQSNTAGIVGNNAGTISHAVNAPSAVGEGKVSAIIGSGKSDTVSDAYYASTNSNGETLSYAYTGGGSEKTYDELLHTSAYAGWDVDTTGTGSGVWRQYDGTSLPLLKVGLTTVDTPVIEKTYNGYNQSVSVSDYTAADSSLDGTKLSVSSDIASGKDAGTYEGGTVYSTSATGYNLVGTPTLKINKAKLLINVNNAAMTYGNSTIYYTDSSGNTTQSAYSADASSLKGEDTLDSIQDSTHQINVTVNNGALSTEEGRTTNDAGTYDLTITDNGSTLKNYDVVTGKKGTVTVNKAKLKATVNDITTTYGTAFDNAKALTVEGAVNGDSNSDIASSMTITNEGEADGTNGRVTQDVGTYTLTADFGSSKNYTIEYDTNTAKATVTKATLDLDNVKLNDVSTTYGTAFDTSKYTIVGTGEGGTGLVNGDTVSSLGLTYTNTGDGTNGRVTQDVGTYTLSTTVTDLKNYNVTGANNTLTSTATVERAPLTMTADNVTVQSGWASHTGYTSKDGSLVQSDWTSETPYSGTVSGFVNGDDASVLDGHTIAYTTTGGSAPTAVGTYSLTGSVDGSTVNAGKNYYIVQDSSNASALTITEKTGLSRSETPTYTTVQAAVHPDNTAEKTEQTVQIATNGATTRLSLGTTGAVTIQAADVSNGAITVNDAAPAAASSSASNPVSSDENGSLLKLHYPGAHQKAK</sequence>
<protein>
    <submittedName>
        <fullName evidence="7">Filamentous hemagglutinin N-terminal domain-containing protein</fullName>
    </submittedName>
</protein>
<dbReference type="Pfam" id="PF05860">
    <property type="entry name" value="TPS"/>
    <property type="match status" value="1"/>
</dbReference>
<dbReference type="Gene3D" id="2.160.20.10">
    <property type="entry name" value="Single-stranded right-handed beta-helix, Pectin lyase-like"/>
    <property type="match status" value="1"/>
</dbReference>
<accession>A0A6I2V2D7</accession>
<keyword evidence="2" id="KW-0964">Secreted</keyword>
<comment type="subcellular location">
    <subcellularLocation>
        <location evidence="1">Secreted</location>
    </subcellularLocation>
</comment>
<dbReference type="InterPro" id="IPR012334">
    <property type="entry name" value="Pectin_lyas_fold"/>
</dbReference>
<name>A0A6I2V2D7_9FIRM</name>
<evidence type="ECO:0000256" key="3">
    <source>
        <dbReference type="ARBA" id="ARBA00022729"/>
    </source>
</evidence>
<feature type="region of interest" description="Disordered" evidence="4">
    <location>
        <begin position="1181"/>
        <end position="1213"/>
    </location>
</feature>
<feature type="chain" id="PRO_5026032630" evidence="5">
    <location>
        <begin position="35"/>
        <end position="1213"/>
    </location>
</feature>
<dbReference type="SMART" id="SM00912">
    <property type="entry name" value="Haemagg_act"/>
    <property type="match status" value="1"/>
</dbReference>
<dbReference type="PANTHER" id="PTHR12338">
    <property type="entry name" value="AUTOTRANSPORTER"/>
    <property type="match status" value="1"/>
</dbReference>
<dbReference type="SUPFAM" id="SSF51126">
    <property type="entry name" value="Pectin lyase-like"/>
    <property type="match status" value="1"/>
</dbReference>
<dbReference type="InterPro" id="IPR050909">
    <property type="entry name" value="Bact_Autotransporter_VF"/>
</dbReference>
<evidence type="ECO:0000259" key="6">
    <source>
        <dbReference type="SMART" id="SM00912"/>
    </source>
</evidence>
<feature type="domain" description="Filamentous haemagglutinin FhaB/tRNA nuclease CdiA-like TPS" evidence="6">
    <location>
        <begin position="32"/>
        <end position="141"/>
    </location>
</feature>
<evidence type="ECO:0000256" key="1">
    <source>
        <dbReference type="ARBA" id="ARBA00004613"/>
    </source>
</evidence>
<dbReference type="EMBL" id="VUNL01000016">
    <property type="protein sequence ID" value="MSV25816.1"/>
    <property type="molecule type" value="Genomic_DNA"/>
</dbReference>
<reference evidence="7 8" key="1">
    <citation type="submission" date="2019-08" db="EMBL/GenBank/DDBJ databases">
        <title>In-depth cultivation of the pig gut microbiome towards novel bacterial diversity and tailored functional studies.</title>
        <authorList>
            <person name="Wylensek D."/>
            <person name="Hitch T.C.A."/>
            <person name="Clavel T."/>
        </authorList>
    </citation>
    <scope>NUCLEOTIDE SEQUENCE [LARGE SCALE GENOMIC DNA]</scope>
    <source>
        <strain evidence="8">WCA-380-WT-3B3</strain>
    </source>
</reference>
<dbReference type="InterPro" id="IPR011050">
    <property type="entry name" value="Pectin_lyase_fold/virulence"/>
</dbReference>
<evidence type="ECO:0000256" key="4">
    <source>
        <dbReference type="SAM" id="MobiDB-lite"/>
    </source>
</evidence>
<dbReference type="Proteomes" id="UP000430222">
    <property type="component" value="Unassembled WGS sequence"/>
</dbReference>
<dbReference type="GO" id="GO:0005576">
    <property type="term" value="C:extracellular region"/>
    <property type="evidence" value="ECO:0007669"/>
    <property type="project" value="UniProtKB-SubCell"/>
</dbReference>
<gene>
    <name evidence="7" type="ORF">FYJ78_11715</name>
</gene>
<keyword evidence="3 5" id="KW-0732">Signal</keyword>
<dbReference type="RefSeq" id="WP_154621582.1">
    <property type="nucleotide sequence ID" value="NZ_VUNL01000016.1"/>
</dbReference>
<keyword evidence="8" id="KW-1185">Reference proteome</keyword>
<evidence type="ECO:0000256" key="2">
    <source>
        <dbReference type="ARBA" id="ARBA00022525"/>
    </source>
</evidence>
<feature type="signal peptide" evidence="5">
    <location>
        <begin position="1"/>
        <end position="34"/>
    </location>
</feature>
<dbReference type="AlphaFoldDB" id="A0A6I2V2D7"/>
<dbReference type="NCBIfam" id="TIGR01901">
    <property type="entry name" value="adhes_NPXG"/>
    <property type="match status" value="1"/>
</dbReference>
<organism evidence="7 8">
    <name type="scientific">Selenomonas montiformis</name>
    <dbReference type="NCBI Taxonomy" id="2652285"/>
    <lineage>
        <taxon>Bacteria</taxon>
        <taxon>Bacillati</taxon>
        <taxon>Bacillota</taxon>
        <taxon>Negativicutes</taxon>
        <taxon>Selenomonadales</taxon>
        <taxon>Selenomonadaceae</taxon>
        <taxon>Selenomonas</taxon>
    </lineage>
</organism>
<dbReference type="InterPro" id="IPR008638">
    <property type="entry name" value="FhaB/CdiA-like_TPS"/>
</dbReference>
<evidence type="ECO:0000313" key="7">
    <source>
        <dbReference type="EMBL" id="MSV25816.1"/>
    </source>
</evidence>
<feature type="compositionally biased region" description="Low complexity" evidence="4">
    <location>
        <begin position="1181"/>
        <end position="1195"/>
    </location>
</feature>
<proteinExistence type="predicted"/>
<dbReference type="Gene3D" id="2.160.20.110">
    <property type="match status" value="1"/>
</dbReference>
<evidence type="ECO:0000256" key="5">
    <source>
        <dbReference type="SAM" id="SignalP"/>
    </source>
</evidence>
<evidence type="ECO:0000313" key="8">
    <source>
        <dbReference type="Proteomes" id="UP000430222"/>
    </source>
</evidence>
<comment type="caution">
    <text evidence="7">The sequence shown here is derived from an EMBL/GenBank/DDBJ whole genome shotgun (WGS) entry which is preliminary data.</text>
</comment>
<dbReference type="PANTHER" id="PTHR12338:SF8">
    <property type="entry name" value="HEME_HEMOPEXIN-BINDING PROTEIN"/>
    <property type="match status" value="1"/>
</dbReference>